<keyword evidence="7" id="KW-0496">Mitochondrion</keyword>
<dbReference type="PANTHER" id="PTHR34372">
    <property type="entry name" value="CYTOCHROME C OXIDASE SUBUNIT 5C-2-RELATED"/>
    <property type="match status" value="1"/>
</dbReference>
<feature type="region of interest" description="Disordered" evidence="9">
    <location>
        <begin position="1"/>
        <end position="25"/>
    </location>
</feature>
<evidence type="ECO:0000256" key="4">
    <source>
        <dbReference type="ARBA" id="ARBA00022692"/>
    </source>
</evidence>
<keyword evidence="8" id="KW-0472">Membrane</keyword>
<keyword evidence="6" id="KW-1133">Transmembrane helix</keyword>
<evidence type="ECO:0000256" key="8">
    <source>
        <dbReference type="ARBA" id="ARBA00023136"/>
    </source>
</evidence>
<protein>
    <recommendedName>
        <fullName evidence="11">Cytochrome c oxidase subunit 5C</fullName>
    </recommendedName>
</protein>
<sequence>MLARKKAINMKQKRMKKEPKHKRPYARTTRWHVTAPLGGSAPHARHAPAASADTVPHRAATLGSSPSSKASFTRTLCCKAATHKKTEGQRSPSVVREIVYGMSLGLLVGYLWKLHHWSNQRRTRELYSLLDEGTISVVVDEAAGAKDYHYPYSFTYLLGELEQECG</sequence>
<reference evidence="10" key="1">
    <citation type="journal article" date="2014" name="Science">
        <title>Structural and functional partitioning of bread wheat chromosome 3B.</title>
        <authorList>
            <person name="Choulet F."/>
            <person name="Alberti A."/>
            <person name="Theil S."/>
            <person name="Glover N."/>
            <person name="Barbe V."/>
            <person name="Daron J."/>
            <person name="Pingault L."/>
            <person name="Sourdille P."/>
            <person name="Couloux A."/>
            <person name="Paux E."/>
            <person name="Leroy P."/>
            <person name="Mangenot S."/>
            <person name="Guilhot N."/>
            <person name="Le Gouis J."/>
            <person name="Balfourier F."/>
            <person name="Alaux M."/>
            <person name="Jamilloux V."/>
            <person name="Poulain J."/>
            <person name="Durand C."/>
            <person name="Bellec A."/>
            <person name="Gaspin C."/>
            <person name="Safar J."/>
            <person name="Dolezel J."/>
            <person name="Rogers J."/>
            <person name="Vandepoele K."/>
            <person name="Aury J.M."/>
            <person name="Mayer K."/>
            <person name="Berges H."/>
            <person name="Quesneville H."/>
            <person name="Wincker P."/>
            <person name="Feuillet C."/>
        </authorList>
    </citation>
    <scope>NUCLEOTIDE SEQUENCE</scope>
</reference>
<comment type="function">
    <text evidence="1">This protein is one of the nuclear-coded polypeptide chains of cytochrome c oxidase, the terminal oxidase in mitochondrial electron transport.</text>
</comment>
<evidence type="ECO:0000256" key="1">
    <source>
        <dbReference type="ARBA" id="ARBA00002480"/>
    </source>
</evidence>
<feature type="region of interest" description="Disordered" evidence="9">
    <location>
        <begin position="37"/>
        <end position="70"/>
    </location>
</feature>
<evidence type="ECO:0000256" key="9">
    <source>
        <dbReference type="SAM" id="MobiDB-lite"/>
    </source>
</evidence>
<dbReference type="PANTHER" id="PTHR34372:SF7">
    <property type="entry name" value="CYTOCHROME C OXIDASE SUBUNIT 5C"/>
    <property type="match status" value="1"/>
</dbReference>
<evidence type="ECO:0000256" key="6">
    <source>
        <dbReference type="ARBA" id="ARBA00022989"/>
    </source>
</evidence>
<evidence type="ECO:0000256" key="3">
    <source>
        <dbReference type="ARBA" id="ARBA00009591"/>
    </source>
</evidence>
<proteinExistence type="inferred from homology"/>
<dbReference type="EMBL" id="HG670306">
    <property type="protein sequence ID" value="CDM81135.1"/>
    <property type="molecule type" value="Genomic_DNA"/>
</dbReference>
<comment type="subcellular location">
    <subcellularLocation>
        <location evidence="2">Mitochondrion inner membrane</location>
    </subcellularLocation>
</comment>
<gene>
    <name evidence="10" type="ORF">TRAES_3BF008500130CFD_c1</name>
</gene>
<dbReference type="AlphaFoldDB" id="A0A077RVG4"/>
<comment type="similarity">
    <text evidence="3">Belongs to the cytochrome c oxidase subunit 5C family.</text>
</comment>
<evidence type="ECO:0000256" key="7">
    <source>
        <dbReference type="ARBA" id="ARBA00023128"/>
    </source>
</evidence>
<feature type="compositionally biased region" description="Low complexity" evidence="9">
    <location>
        <begin position="38"/>
        <end position="52"/>
    </location>
</feature>
<dbReference type="ExpressionAtlas" id="A0A077RVG4">
    <property type="expression patterns" value="baseline"/>
</dbReference>
<organism evidence="10">
    <name type="scientific">Triticum aestivum</name>
    <name type="common">Wheat</name>
    <dbReference type="NCBI Taxonomy" id="4565"/>
    <lineage>
        <taxon>Eukaryota</taxon>
        <taxon>Viridiplantae</taxon>
        <taxon>Streptophyta</taxon>
        <taxon>Embryophyta</taxon>
        <taxon>Tracheophyta</taxon>
        <taxon>Spermatophyta</taxon>
        <taxon>Magnoliopsida</taxon>
        <taxon>Liliopsida</taxon>
        <taxon>Poales</taxon>
        <taxon>Poaceae</taxon>
        <taxon>BOP clade</taxon>
        <taxon>Pooideae</taxon>
        <taxon>Triticodae</taxon>
        <taxon>Triticeae</taxon>
        <taxon>Triticinae</taxon>
        <taxon>Triticum</taxon>
    </lineage>
</organism>
<evidence type="ECO:0000256" key="2">
    <source>
        <dbReference type="ARBA" id="ARBA00004273"/>
    </source>
</evidence>
<dbReference type="InterPro" id="IPR008432">
    <property type="entry name" value="COX5C"/>
</dbReference>
<keyword evidence="5" id="KW-0999">Mitochondrion inner membrane</keyword>
<dbReference type="HOGENOM" id="CLU_1605684_0_0_1"/>
<dbReference type="GO" id="GO:0005743">
    <property type="term" value="C:mitochondrial inner membrane"/>
    <property type="evidence" value="ECO:0007669"/>
    <property type="project" value="UniProtKB-SubCell"/>
</dbReference>
<keyword evidence="4" id="KW-0812">Transmembrane</keyword>
<evidence type="ECO:0008006" key="11">
    <source>
        <dbReference type="Google" id="ProtNLM"/>
    </source>
</evidence>
<accession>A0A077RVG4</accession>
<name>A0A077RVG4_WHEAT</name>
<evidence type="ECO:0000256" key="5">
    <source>
        <dbReference type="ARBA" id="ARBA00022792"/>
    </source>
</evidence>
<evidence type="ECO:0000313" key="10">
    <source>
        <dbReference type="EMBL" id="CDM81135.1"/>
    </source>
</evidence>